<name>A0A495X2K0_9PSEU</name>
<dbReference type="AlphaFoldDB" id="A0A495X2K0"/>
<dbReference type="InterPro" id="IPR052909">
    <property type="entry name" value="Transposase_6_like"/>
</dbReference>
<organism evidence="3 4">
    <name type="scientific">Saccharothrix variisporea</name>
    <dbReference type="NCBI Taxonomy" id="543527"/>
    <lineage>
        <taxon>Bacteria</taxon>
        <taxon>Bacillati</taxon>
        <taxon>Actinomycetota</taxon>
        <taxon>Actinomycetes</taxon>
        <taxon>Pseudonocardiales</taxon>
        <taxon>Pseudonocardiaceae</taxon>
        <taxon>Saccharothrix</taxon>
    </lineage>
</organism>
<dbReference type="PANTHER" id="PTHR46637:SF1">
    <property type="entry name" value="BLL5188 PROTEIN"/>
    <property type="match status" value="1"/>
</dbReference>
<evidence type="ECO:0000313" key="4">
    <source>
        <dbReference type="Proteomes" id="UP000272729"/>
    </source>
</evidence>
<feature type="domain" description="Insertion element IS402-like" evidence="2">
    <location>
        <begin position="2"/>
        <end position="45"/>
    </location>
</feature>
<protein>
    <submittedName>
        <fullName evidence="3">Putative transposase of IS4/5 family DUF4096</fullName>
    </submittedName>
</protein>
<feature type="compositionally biased region" description="Basic residues" evidence="1">
    <location>
        <begin position="82"/>
        <end position="93"/>
    </location>
</feature>
<keyword evidence="4" id="KW-1185">Reference proteome</keyword>
<reference evidence="3 4" key="1">
    <citation type="submission" date="2018-10" db="EMBL/GenBank/DDBJ databases">
        <title>Sequencing the genomes of 1000 actinobacteria strains.</title>
        <authorList>
            <person name="Klenk H.-P."/>
        </authorList>
    </citation>
    <scope>NUCLEOTIDE SEQUENCE [LARGE SCALE GENOMIC DNA]</scope>
    <source>
        <strain evidence="3 4">DSM 43911</strain>
    </source>
</reference>
<evidence type="ECO:0000256" key="1">
    <source>
        <dbReference type="SAM" id="MobiDB-lite"/>
    </source>
</evidence>
<comment type="caution">
    <text evidence="3">The sequence shown here is derived from an EMBL/GenBank/DDBJ whole genome shotgun (WGS) entry which is preliminary data.</text>
</comment>
<dbReference type="InterPro" id="IPR025161">
    <property type="entry name" value="IS402-like_dom"/>
</dbReference>
<sequence>MTVNGILWKLRTGAPWRDLPERYGLWQSVYDRFRRWQADGTWARLPEHVQVRDDVVGAVEWTVSVDSTVVRAHQHAAGAPKRGLRRPLLRPVRHSAAPADD</sequence>
<dbReference type="Proteomes" id="UP000272729">
    <property type="component" value="Unassembled WGS sequence"/>
</dbReference>
<evidence type="ECO:0000313" key="3">
    <source>
        <dbReference type="EMBL" id="RKT68200.1"/>
    </source>
</evidence>
<dbReference type="Pfam" id="PF13340">
    <property type="entry name" value="DUF4096"/>
    <property type="match status" value="1"/>
</dbReference>
<accession>A0A495X2K0</accession>
<feature type="region of interest" description="Disordered" evidence="1">
    <location>
        <begin position="74"/>
        <end position="101"/>
    </location>
</feature>
<gene>
    <name evidence="3" type="ORF">DFJ66_1381</name>
</gene>
<dbReference type="PANTHER" id="PTHR46637">
    <property type="entry name" value="TIS1421-TRANSPOSASE PROTEIN A"/>
    <property type="match status" value="1"/>
</dbReference>
<proteinExistence type="predicted"/>
<evidence type="ECO:0000259" key="2">
    <source>
        <dbReference type="Pfam" id="PF13340"/>
    </source>
</evidence>
<dbReference type="EMBL" id="RBXR01000001">
    <property type="protein sequence ID" value="RKT68200.1"/>
    <property type="molecule type" value="Genomic_DNA"/>
</dbReference>